<name>A0ABD5CPD8_9BURK</name>
<dbReference type="AlphaFoldDB" id="A0ABD5CPD8"/>
<proteinExistence type="predicted"/>
<reference evidence="1 2" key="1">
    <citation type="submission" date="2023-08" db="EMBL/GenBank/DDBJ databases">
        <title>Genome sequencing of plant associated microbes to promote plant fitness in Sorghum bicolor and Oryza sativa.</title>
        <authorList>
            <person name="Coleman-Derr D."/>
        </authorList>
    </citation>
    <scope>NUCLEOTIDE SEQUENCE [LARGE SCALE GENOMIC DNA]</scope>
    <source>
        <strain evidence="1 2">SLBN-33</strain>
    </source>
</reference>
<gene>
    <name evidence="1" type="ORF">QF025_005140</name>
</gene>
<comment type="caution">
    <text evidence="1">The sequence shown here is derived from an EMBL/GenBank/DDBJ whole genome shotgun (WGS) entry which is preliminary data.</text>
</comment>
<dbReference type="Proteomes" id="UP001245184">
    <property type="component" value="Unassembled WGS sequence"/>
</dbReference>
<dbReference type="EMBL" id="JAVIZN010000002">
    <property type="protein sequence ID" value="MDR6206420.1"/>
    <property type="molecule type" value="Genomic_DNA"/>
</dbReference>
<accession>A0ABD5CPD8</accession>
<evidence type="ECO:0000313" key="1">
    <source>
        <dbReference type="EMBL" id="MDR6206420.1"/>
    </source>
</evidence>
<evidence type="ECO:0000313" key="2">
    <source>
        <dbReference type="Proteomes" id="UP001245184"/>
    </source>
</evidence>
<sequence>MIVRVIIIRFGANYYSPQANSKQEHKDELGSLRVGGSLVQARGRNWAPLIFQNLIKPE</sequence>
<protein>
    <submittedName>
        <fullName evidence="1">Uncharacterized protein YukJ</fullName>
    </submittedName>
</protein>
<organism evidence="1 2">
    <name type="scientific">Paraburkholderia graminis</name>
    <dbReference type="NCBI Taxonomy" id="60548"/>
    <lineage>
        <taxon>Bacteria</taxon>
        <taxon>Pseudomonadati</taxon>
        <taxon>Pseudomonadota</taxon>
        <taxon>Betaproteobacteria</taxon>
        <taxon>Burkholderiales</taxon>
        <taxon>Burkholderiaceae</taxon>
        <taxon>Paraburkholderia</taxon>
    </lineage>
</organism>